<keyword evidence="1" id="KW-0812">Transmembrane</keyword>
<feature type="transmembrane region" description="Helical" evidence="1">
    <location>
        <begin position="108"/>
        <end position="130"/>
    </location>
</feature>
<organism evidence="2 3">
    <name type="scientific">Laccaria amethystina LaAM-08-1</name>
    <dbReference type="NCBI Taxonomy" id="1095629"/>
    <lineage>
        <taxon>Eukaryota</taxon>
        <taxon>Fungi</taxon>
        <taxon>Dikarya</taxon>
        <taxon>Basidiomycota</taxon>
        <taxon>Agaricomycotina</taxon>
        <taxon>Agaricomycetes</taxon>
        <taxon>Agaricomycetidae</taxon>
        <taxon>Agaricales</taxon>
        <taxon>Agaricineae</taxon>
        <taxon>Hydnangiaceae</taxon>
        <taxon>Laccaria</taxon>
    </lineage>
</organism>
<evidence type="ECO:0000313" key="2">
    <source>
        <dbReference type="EMBL" id="KIJ94184.1"/>
    </source>
</evidence>
<evidence type="ECO:0008006" key="4">
    <source>
        <dbReference type="Google" id="ProtNLM"/>
    </source>
</evidence>
<accession>A0A0C9WJ71</accession>
<keyword evidence="1" id="KW-1133">Transmembrane helix</keyword>
<gene>
    <name evidence="2" type="ORF">K443DRAFT_12311</name>
</gene>
<name>A0A0C9WJ71_9AGAR</name>
<sequence>MSITKQPQALQSLDLYSDLHTSNEKHGHGQGGDCEGCPSSRAGHRNCHKSRLRRLLFPSVVALVVLGAIMLFSCLGGHEVIGWGAEALVKRATGTTTGSGGTFTHNKLYLVVIFVGLLVVLVLGVMLSAWCCKGIDRLKTPCVALAICAPAAGAWLVLNVLVAVCAQKALNRCRATWHVSTCPFGSHAIASRDALRKWTYLKELLDTPDALSPSLSTYLDIIGP</sequence>
<protein>
    <recommendedName>
        <fullName evidence="4">Transmembrane protein</fullName>
    </recommendedName>
</protein>
<dbReference type="EMBL" id="KN838805">
    <property type="protein sequence ID" value="KIJ94184.1"/>
    <property type="molecule type" value="Genomic_DNA"/>
</dbReference>
<feature type="transmembrane region" description="Helical" evidence="1">
    <location>
        <begin position="55"/>
        <end position="78"/>
    </location>
</feature>
<keyword evidence="1" id="KW-0472">Membrane</keyword>
<reference evidence="3" key="2">
    <citation type="submission" date="2015-01" db="EMBL/GenBank/DDBJ databases">
        <title>Evolutionary Origins and Diversification of the Mycorrhizal Mutualists.</title>
        <authorList>
            <consortium name="DOE Joint Genome Institute"/>
            <consortium name="Mycorrhizal Genomics Consortium"/>
            <person name="Kohler A."/>
            <person name="Kuo A."/>
            <person name="Nagy L.G."/>
            <person name="Floudas D."/>
            <person name="Copeland A."/>
            <person name="Barry K.W."/>
            <person name="Cichocki N."/>
            <person name="Veneault-Fourrey C."/>
            <person name="LaButti K."/>
            <person name="Lindquist E.A."/>
            <person name="Lipzen A."/>
            <person name="Lundell T."/>
            <person name="Morin E."/>
            <person name="Murat C."/>
            <person name="Riley R."/>
            <person name="Ohm R."/>
            <person name="Sun H."/>
            <person name="Tunlid A."/>
            <person name="Henrissat B."/>
            <person name="Grigoriev I.V."/>
            <person name="Hibbett D.S."/>
            <person name="Martin F."/>
        </authorList>
    </citation>
    <scope>NUCLEOTIDE SEQUENCE [LARGE SCALE GENOMIC DNA]</scope>
    <source>
        <strain evidence="3">LaAM-08-1</strain>
    </source>
</reference>
<dbReference type="AlphaFoldDB" id="A0A0C9WJ71"/>
<proteinExistence type="predicted"/>
<reference evidence="2 3" key="1">
    <citation type="submission" date="2014-04" db="EMBL/GenBank/DDBJ databases">
        <authorList>
            <consortium name="DOE Joint Genome Institute"/>
            <person name="Kuo A."/>
            <person name="Kohler A."/>
            <person name="Nagy L.G."/>
            <person name="Floudas D."/>
            <person name="Copeland A."/>
            <person name="Barry K.W."/>
            <person name="Cichocki N."/>
            <person name="Veneault-Fourrey C."/>
            <person name="LaButti K."/>
            <person name="Lindquist E.A."/>
            <person name="Lipzen A."/>
            <person name="Lundell T."/>
            <person name="Morin E."/>
            <person name="Murat C."/>
            <person name="Sun H."/>
            <person name="Tunlid A."/>
            <person name="Henrissat B."/>
            <person name="Grigoriev I.V."/>
            <person name="Hibbett D.S."/>
            <person name="Martin F."/>
            <person name="Nordberg H.P."/>
            <person name="Cantor M.N."/>
            <person name="Hua S.X."/>
        </authorList>
    </citation>
    <scope>NUCLEOTIDE SEQUENCE [LARGE SCALE GENOMIC DNA]</scope>
    <source>
        <strain evidence="2 3">LaAM-08-1</strain>
    </source>
</reference>
<evidence type="ECO:0000313" key="3">
    <source>
        <dbReference type="Proteomes" id="UP000054477"/>
    </source>
</evidence>
<keyword evidence="3" id="KW-1185">Reference proteome</keyword>
<feature type="transmembrane region" description="Helical" evidence="1">
    <location>
        <begin position="142"/>
        <end position="164"/>
    </location>
</feature>
<dbReference type="OrthoDB" id="3006091at2759"/>
<dbReference type="Proteomes" id="UP000054477">
    <property type="component" value="Unassembled WGS sequence"/>
</dbReference>
<dbReference type="HOGENOM" id="CLU_096572_0_0_1"/>
<evidence type="ECO:0000256" key="1">
    <source>
        <dbReference type="SAM" id="Phobius"/>
    </source>
</evidence>